<evidence type="ECO:0000256" key="3">
    <source>
        <dbReference type="ARBA" id="ARBA00022960"/>
    </source>
</evidence>
<name>A0ABS4H8B1_9BACL</name>
<dbReference type="NCBIfam" id="TIGR00219">
    <property type="entry name" value="mreC"/>
    <property type="match status" value="1"/>
</dbReference>
<evidence type="ECO:0000256" key="2">
    <source>
        <dbReference type="ARBA" id="ARBA00013855"/>
    </source>
</evidence>
<dbReference type="Proteomes" id="UP001519273">
    <property type="component" value="Unassembled WGS sequence"/>
</dbReference>
<dbReference type="PANTHER" id="PTHR34138">
    <property type="entry name" value="CELL SHAPE-DETERMINING PROTEIN MREC"/>
    <property type="match status" value="1"/>
</dbReference>
<reference evidence="9 10" key="1">
    <citation type="submission" date="2021-03" db="EMBL/GenBank/DDBJ databases">
        <title>Genomic Encyclopedia of Type Strains, Phase IV (KMG-IV): sequencing the most valuable type-strain genomes for metagenomic binning, comparative biology and taxonomic classification.</title>
        <authorList>
            <person name="Goeker M."/>
        </authorList>
    </citation>
    <scope>NUCLEOTIDE SEQUENCE [LARGE SCALE GENOMIC DNA]</scope>
    <source>
        <strain evidence="9 10">DSM 23491</strain>
    </source>
</reference>
<comment type="similarity">
    <text evidence="1 5">Belongs to the MreC family.</text>
</comment>
<dbReference type="EMBL" id="JAGGKP010000013">
    <property type="protein sequence ID" value="MBP1938320.1"/>
    <property type="molecule type" value="Genomic_DNA"/>
</dbReference>
<dbReference type="InterPro" id="IPR042177">
    <property type="entry name" value="Cell/Rod_1"/>
</dbReference>
<dbReference type="Gene3D" id="2.40.10.350">
    <property type="entry name" value="Rod shape-determining protein MreC, domain 2"/>
    <property type="match status" value="1"/>
</dbReference>
<dbReference type="PANTHER" id="PTHR34138:SF1">
    <property type="entry name" value="CELL SHAPE-DETERMINING PROTEIN MREC"/>
    <property type="match status" value="1"/>
</dbReference>
<dbReference type="InterPro" id="IPR007221">
    <property type="entry name" value="MreC"/>
</dbReference>
<keyword evidence="7" id="KW-0472">Membrane</keyword>
<dbReference type="Pfam" id="PF04085">
    <property type="entry name" value="MreC"/>
    <property type="match status" value="1"/>
</dbReference>
<dbReference type="Gene3D" id="2.40.10.340">
    <property type="entry name" value="Rod shape-determining protein MreC, domain 1"/>
    <property type="match status" value="1"/>
</dbReference>
<gene>
    <name evidence="9" type="ORF">J2Z20_003240</name>
</gene>
<sequence>MELFKLLGNKRLFILLMGLVLFIGLMGFTIGPRTTLSWPEKFTRDTIGFVQYVFYRPAGYIAGFFEDISTLRSLYEENEQLKTALAHYTRDKAKYNYIEQENERLKNDLHFTEEQRNKYNYEYRIAQVVSVNNDPNNRTLVIDLGARDGVKQNMSVTSAEGLVGIVSQVSNFTSTVKLLTSMDAKDPNSKAIAATALGKENDSFGMIESYDQASGTFIMTKIKETDPLQKGDTIVSSGIGGVFPRGMVIGTVVSRQVGDFGLTNTAQIKPAADFSDWKELFVVFTPEVKE</sequence>
<evidence type="ECO:0000256" key="6">
    <source>
        <dbReference type="SAM" id="Coils"/>
    </source>
</evidence>
<dbReference type="InterPro" id="IPR055342">
    <property type="entry name" value="MreC_beta-barrel_core"/>
</dbReference>
<evidence type="ECO:0000256" key="5">
    <source>
        <dbReference type="PIRNR" id="PIRNR038471"/>
    </source>
</evidence>
<comment type="function">
    <text evidence="5">Involved in formation and maintenance of cell shape.</text>
</comment>
<evidence type="ECO:0000313" key="10">
    <source>
        <dbReference type="Proteomes" id="UP001519273"/>
    </source>
</evidence>
<keyword evidence="6" id="KW-0175">Coiled coil</keyword>
<evidence type="ECO:0000313" key="9">
    <source>
        <dbReference type="EMBL" id="MBP1938320.1"/>
    </source>
</evidence>
<keyword evidence="7" id="KW-1133">Transmembrane helix</keyword>
<proteinExistence type="inferred from homology"/>
<organism evidence="9 10">
    <name type="scientific">Paenibacillus sediminis</name>
    <dbReference type="NCBI Taxonomy" id="664909"/>
    <lineage>
        <taxon>Bacteria</taxon>
        <taxon>Bacillati</taxon>
        <taxon>Bacillota</taxon>
        <taxon>Bacilli</taxon>
        <taxon>Bacillales</taxon>
        <taxon>Paenibacillaceae</taxon>
        <taxon>Paenibacillus</taxon>
    </lineage>
</organism>
<dbReference type="InterPro" id="IPR042175">
    <property type="entry name" value="Cell/Rod_MreC_2"/>
</dbReference>
<evidence type="ECO:0000259" key="8">
    <source>
        <dbReference type="Pfam" id="PF04085"/>
    </source>
</evidence>
<evidence type="ECO:0000256" key="7">
    <source>
        <dbReference type="SAM" id="Phobius"/>
    </source>
</evidence>
<dbReference type="PIRSF" id="PIRSF038471">
    <property type="entry name" value="MreC"/>
    <property type="match status" value="1"/>
</dbReference>
<evidence type="ECO:0000256" key="4">
    <source>
        <dbReference type="ARBA" id="ARBA00032089"/>
    </source>
</evidence>
<keyword evidence="7" id="KW-0812">Transmembrane</keyword>
<comment type="caution">
    <text evidence="9">The sequence shown here is derived from an EMBL/GenBank/DDBJ whole genome shotgun (WGS) entry which is preliminary data.</text>
</comment>
<keyword evidence="10" id="KW-1185">Reference proteome</keyword>
<protein>
    <recommendedName>
        <fullName evidence="2 5">Cell shape-determining protein MreC</fullName>
    </recommendedName>
    <alternativeName>
        <fullName evidence="4 5">Cell shape protein MreC</fullName>
    </alternativeName>
</protein>
<feature type="coiled-coil region" evidence="6">
    <location>
        <begin position="71"/>
        <end position="122"/>
    </location>
</feature>
<feature type="transmembrane region" description="Helical" evidence="7">
    <location>
        <begin position="12"/>
        <end position="31"/>
    </location>
</feature>
<keyword evidence="3 5" id="KW-0133">Cell shape</keyword>
<evidence type="ECO:0000256" key="1">
    <source>
        <dbReference type="ARBA" id="ARBA00009369"/>
    </source>
</evidence>
<feature type="domain" description="Rod shape-determining protein MreC beta-barrel core" evidence="8">
    <location>
        <begin position="128"/>
        <end position="283"/>
    </location>
</feature>
<accession>A0ABS4H8B1</accession>